<dbReference type="EMBL" id="JAUSUC010000008">
    <property type="protein sequence ID" value="MDQ0214617.1"/>
    <property type="molecule type" value="Genomic_DNA"/>
</dbReference>
<dbReference type="Proteomes" id="UP001237207">
    <property type="component" value="Unassembled WGS sequence"/>
</dbReference>
<dbReference type="Pfam" id="PF01594">
    <property type="entry name" value="AI-2E_transport"/>
    <property type="match status" value="1"/>
</dbReference>
<feature type="transmembrane region" description="Helical" evidence="6">
    <location>
        <begin position="73"/>
        <end position="94"/>
    </location>
</feature>
<dbReference type="PANTHER" id="PTHR21716:SF15">
    <property type="entry name" value="TRANSPORT PROTEIN YRRI-RELATED"/>
    <property type="match status" value="1"/>
</dbReference>
<dbReference type="RefSeq" id="WP_307256599.1">
    <property type="nucleotide sequence ID" value="NZ_JAUSUC010000008.1"/>
</dbReference>
<comment type="similarity">
    <text evidence="2">Belongs to the autoinducer-2 exporter (AI-2E) (TC 2.A.86) family.</text>
</comment>
<feature type="transmembrane region" description="Helical" evidence="6">
    <location>
        <begin position="39"/>
        <end position="61"/>
    </location>
</feature>
<dbReference type="GO" id="GO:0055085">
    <property type="term" value="P:transmembrane transport"/>
    <property type="evidence" value="ECO:0007669"/>
    <property type="project" value="TreeGrafter"/>
</dbReference>
<feature type="transmembrane region" description="Helical" evidence="6">
    <location>
        <begin position="162"/>
        <end position="180"/>
    </location>
</feature>
<evidence type="ECO:0000256" key="2">
    <source>
        <dbReference type="ARBA" id="ARBA00009773"/>
    </source>
</evidence>
<evidence type="ECO:0000313" key="8">
    <source>
        <dbReference type="Proteomes" id="UP001237207"/>
    </source>
</evidence>
<feature type="transmembrane region" description="Helical" evidence="6">
    <location>
        <begin position="221"/>
        <end position="238"/>
    </location>
</feature>
<evidence type="ECO:0000313" key="7">
    <source>
        <dbReference type="EMBL" id="MDQ0214617.1"/>
    </source>
</evidence>
<organism evidence="7 8">
    <name type="scientific">Oikeobacillus pervagus</name>
    <dbReference type="NCBI Taxonomy" id="1325931"/>
    <lineage>
        <taxon>Bacteria</taxon>
        <taxon>Bacillati</taxon>
        <taxon>Bacillota</taxon>
        <taxon>Bacilli</taxon>
        <taxon>Bacillales</taxon>
        <taxon>Bacillaceae</taxon>
        <taxon>Oikeobacillus</taxon>
    </lineage>
</organism>
<keyword evidence="3 6" id="KW-0812">Transmembrane</keyword>
<feature type="transmembrane region" description="Helical" evidence="6">
    <location>
        <begin position="280"/>
        <end position="302"/>
    </location>
</feature>
<gene>
    <name evidence="7" type="ORF">J2S13_001013</name>
</gene>
<sequence>MKSPFPLKWVYIFGLLLIICIFLYFVYLLKPIWVPILKVIMVGLMPFIIGGFITYLLHPFVEKLYRAGLQRGLAIFLIYLFFFGGTGVAIYKGIPLIIQQLRELSESAPQLAEQYQHWIFHLQKETSSWPDGLKDQIEKRIVAFEHWLTELISIFVNGLMKMVNVLFLLAVIPFISFYLLKDMDEVKKTVWYLTPKSWRRKGLRFLKDLDVSLGGYIRGQILVSCFIGVLSTLLFWFVDMKYPVLLGIIQAIMNIIPYFGPIIGAIPTIIIAATISGKMVLYVAIIILILQFVEGNILSPYIVGKSLHMHPLFIMGALIIGGEIGGVIGLIIAVPVLAVMKVALLHVRTHYMKTPKLH</sequence>
<reference evidence="7" key="1">
    <citation type="submission" date="2023-07" db="EMBL/GenBank/DDBJ databases">
        <title>Genomic Encyclopedia of Type Strains, Phase IV (KMG-IV): sequencing the most valuable type-strain genomes for metagenomic binning, comparative biology and taxonomic classification.</title>
        <authorList>
            <person name="Goeker M."/>
        </authorList>
    </citation>
    <scope>NUCLEOTIDE SEQUENCE</scope>
    <source>
        <strain evidence="7">DSM 23947</strain>
    </source>
</reference>
<comment type="subcellular location">
    <subcellularLocation>
        <location evidence="1">Membrane</location>
        <topology evidence="1">Multi-pass membrane protein</topology>
    </subcellularLocation>
</comment>
<accession>A0AAJ1SZP5</accession>
<proteinExistence type="inferred from homology"/>
<dbReference type="InterPro" id="IPR002549">
    <property type="entry name" value="AI-2E-like"/>
</dbReference>
<dbReference type="PANTHER" id="PTHR21716">
    <property type="entry name" value="TRANSMEMBRANE PROTEIN"/>
    <property type="match status" value="1"/>
</dbReference>
<keyword evidence="8" id="KW-1185">Reference proteome</keyword>
<keyword evidence="4 6" id="KW-1133">Transmembrane helix</keyword>
<evidence type="ECO:0000256" key="4">
    <source>
        <dbReference type="ARBA" id="ARBA00022989"/>
    </source>
</evidence>
<dbReference type="GO" id="GO:0016020">
    <property type="term" value="C:membrane"/>
    <property type="evidence" value="ECO:0007669"/>
    <property type="project" value="UniProtKB-SubCell"/>
</dbReference>
<protein>
    <submittedName>
        <fullName evidence="7">PurR-regulated permease PerM</fullName>
    </submittedName>
</protein>
<feature type="transmembrane region" description="Helical" evidence="6">
    <location>
        <begin position="244"/>
        <end position="273"/>
    </location>
</feature>
<feature type="transmembrane region" description="Helical" evidence="6">
    <location>
        <begin position="9"/>
        <end position="27"/>
    </location>
</feature>
<comment type="caution">
    <text evidence="7">The sequence shown here is derived from an EMBL/GenBank/DDBJ whole genome shotgun (WGS) entry which is preliminary data.</text>
</comment>
<dbReference type="AlphaFoldDB" id="A0AAJ1SZP5"/>
<evidence type="ECO:0000256" key="6">
    <source>
        <dbReference type="SAM" id="Phobius"/>
    </source>
</evidence>
<evidence type="ECO:0000256" key="5">
    <source>
        <dbReference type="ARBA" id="ARBA00023136"/>
    </source>
</evidence>
<name>A0AAJ1SZP5_9BACI</name>
<evidence type="ECO:0000256" key="3">
    <source>
        <dbReference type="ARBA" id="ARBA00022692"/>
    </source>
</evidence>
<evidence type="ECO:0000256" key="1">
    <source>
        <dbReference type="ARBA" id="ARBA00004141"/>
    </source>
</evidence>
<feature type="transmembrane region" description="Helical" evidence="6">
    <location>
        <begin position="314"/>
        <end position="344"/>
    </location>
</feature>
<keyword evidence="5 6" id="KW-0472">Membrane</keyword>